<gene>
    <name evidence="2" type="ORF">SGL43_02347</name>
</gene>
<name>A0ABN8UYE0_STRGL</name>
<accession>A0ABN8UYE0</accession>
<protein>
    <submittedName>
        <fullName evidence="2">Uncharacterized protein</fullName>
    </submittedName>
</protein>
<feature type="region of interest" description="Disordered" evidence="1">
    <location>
        <begin position="1"/>
        <end position="35"/>
    </location>
</feature>
<dbReference type="EMBL" id="CAKXYP010000006">
    <property type="protein sequence ID" value="CAH9415335.1"/>
    <property type="molecule type" value="Genomic_DNA"/>
</dbReference>
<dbReference type="Proteomes" id="UP001154015">
    <property type="component" value="Unassembled WGS sequence"/>
</dbReference>
<evidence type="ECO:0000313" key="3">
    <source>
        <dbReference type="Proteomes" id="UP001154015"/>
    </source>
</evidence>
<sequence length="76" mass="7837">MSAPAGPRAPPEHAYPSGAHIRSRSGSYRAPGTATPSSVTYFTPSSFFVIVNASRVSPTSLSVVDLSSHFAPTTAS</sequence>
<reference evidence="2" key="1">
    <citation type="submission" date="2022-03" db="EMBL/GenBank/DDBJ databases">
        <authorList>
            <person name="Leyn A S."/>
        </authorList>
    </citation>
    <scope>NUCLEOTIDE SEQUENCE</scope>
    <source>
        <strain evidence="2">Streptomyces globisporus 4-3</strain>
    </source>
</reference>
<keyword evidence="3" id="KW-1185">Reference proteome</keyword>
<evidence type="ECO:0000256" key="1">
    <source>
        <dbReference type="SAM" id="MobiDB-lite"/>
    </source>
</evidence>
<organism evidence="2 3">
    <name type="scientific">Streptomyces globisporus</name>
    <dbReference type="NCBI Taxonomy" id="1908"/>
    <lineage>
        <taxon>Bacteria</taxon>
        <taxon>Bacillati</taxon>
        <taxon>Actinomycetota</taxon>
        <taxon>Actinomycetes</taxon>
        <taxon>Kitasatosporales</taxon>
        <taxon>Streptomycetaceae</taxon>
        <taxon>Streptomyces</taxon>
    </lineage>
</organism>
<proteinExistence type="predicted"/>
<evidence type="ECO:0000313" key="2">
    <source>
        <dbReference type="EMBL" id="CAH9415335.1"/>
    </source>
</evidence>
<comment type="caution">
    <text evidence="2">The sequence shown here is derived from an EMBL/GenBank/DDBJ whole genome shotgun (WGS) entry which is preliminary data.</text>
</comment>